<feature type="region of interest" description="Disordered" evidence="12">
    <location>
        <begin position="117"/>
        <end position="201"/>
    </location>
</feature>
<feature type="compositionally biased region" description="Basic and acidic residues" evidence="12">
    <location>
        <begin position="688"/>
        <end position="697"/>
    </location>
</feature>
<keyword evidence="8" id="KW-0378">Hydrolase</keyword>
<keyword evidence="16" id="KW-1185">Reference proteome</keyword>
<feature type="region of interest" description="Disordered" evidence="12">
    <location>
        <begin position="632"/>
        <end position="665"/>
    </location>
</feature>
<dbReference type="PANTHER" id="PTHR16171">
    <property type="entry name" value="DNA REPAIR PROTEIN COMPLEMENTING XP-G CELLS-RELATED"/>
    <property type="match status" value="1"/>
</dbReference>
<evidence type="ECO:0000256" key="5">
    <source>
        <dbReference type="ARBA" id="ARBA00022723"/>
    </source>
</evidence>
<evidence type="ECO:0000256" key="12">
    <source>
        <dbReference type="SAM" id="MobiDB-lite"/>
    </source>
</evidence>
<dbReference type="CDD" id="cd09868">
    <property type="entry name" value="PIN_XPG_RAD2"/>
    <property type="match status" value="2"/>
</dbReference>
<evidence type="ECO:0000256" key="7">
    <source>
        <dbReference type="ARBA" id="ARBA00022763"/>
    </source>
</evidence>
<dbReference type="eggNOG" id="KOG2520">
    <property type="taxonomic scope" value="Eukaryota"/>
</dbReference>
<dbReference type="PROSITE" id="PS00842">
    <property type="entry name" value="XPG_2"/>
    <property type="match status" value="1"/>
</dbReference>
<dbReference type="OMA" id="PNSMDFS"/>
<dbReference type="PRINTS" id="PR00066">
    <property type="entry name" value="XRODRMPGMNTG"/>
</dbReference>
<feature type="domain" description="XPG N-terminal" evidence="14">
    <location>
        <begin position="1"/>
        <end position="98"/>
    </location>
</feature>
<dbReference type="Proteomes" id="UP000001996">
    <property type="component" value="Unassembled WGS sequence"/>
</dbReference>
<evidence type="ECO:0000256" key="3">
    <source>
        <dbReference type="ARBA" id="ARBA00005283"/>
    </source>
</evidence>
<feature type="region of interest" description="Disordered" evidence="12">
    <location>
        <begin position="748"/>
        <end position="794"/>
    </location>
</feature>
<gene>
    <name evidence="15" type="ORF">LELG_04499</name>
</gene>
<dbReference type="InterPro" id="IPR006085">
    <property type="entry name" value="XPG_DNA_repair_N"/>
</dbReference>
<evidence type="ECO:0000256" key="6">
    <source>
        <dbReference type="ARBA" id="ARBA00022759"/>
    </source>
</evidence>
<feature type="compositionally biased region" description="Acidic residues" evidence="12">
    <location>
        <begin position="167"/>
        <end position="177"/>
    </location>
</feature>
<dbReference type="InterPro" id="IPR019974">
    <property type="entry name" value="XPG_CS"/>
</dbReference>
<dbReference type="STRING" id="379508.A5E4G0"/>
<protein>
    <recommendedName>
        <fullName evidence="17">DNA repair protein RAD2</fullName>
    </recommendedName>
</protein>
<dbReference type="EMBL" id="CH981529">
    <property type="protein sequence ID" value="EDK46318.1"/>
    <property type="molecule type" value="Genomic_DNA"/>
</dbReference>
<evidence type="ECO:0000256" key="10">
    <source>
        <dbReference type="ARBA" id="ARBA00023204"/>
    </source>
</evidence>
<dbReference type="PROSITE" id="PS00841">
    <property type="entry name" value="XPG_1"/>
    <property type="match status" value="1"/>
</dbReference>
<feature type="region of interest" description="Disordered" evidence="12">
    <location>
        <begin position="688"/>
        <end position="709"/>
    </location>
</feature>
<dbReference type="OrthoDB" id="31113at2759"/>
<evidence type="ECO:0000313" key="16">
    <source>
        <dbReference type="Proteomes" id="UP000001996"/>
    </source>
</evidence>
<evidence type="ECO:0000256" key="2">
    <source>
        <dbReference type="ARBA" id="ARBA00004123"/>
    </source>
</evidence>
<dbReference type="InParanoid" id="A5E4G0"/>
<evidence type="ECO:0000256" key="4">
    <source>
        <dbReference type="ARBA" id="ARBA00022722"/>
    </source>
</evidence>
<feature type="domain" description="XPG-I" evidence="13">
    <location>
        <begin position="876"/>
        <end position="945"/>
    </location>
</feature>
<dbReference type="InterPro" id="IPR006084">
    <property type="entry name" value="XPG/Rad2"/>
</dbReference>
<feature type="compositionally biased region" description="Acidic residues" evidence="12">
    <location>
        <begin position="401"/>
        <end position="420"/>
    </location>
</feature>
<feature type="region of interest" description="Disordered" evidence="12">
    <location>
        <begin position="396"/>
        <end position="422"/>
    </location>
</feature>
<accession>A5E4G0</accession>
<dbReference type="GeneID" id="5231459"/>
<dbReference type="InterPro" id="IPR001044">
    <property type="entry name" value="XPG/Rad2_eukaryotes"/>
</dbReference>
<dbReference type="SUPFAM" id="SSF47807">
    <property type="entry name" value="5' to 3' exonuclease, C-terminal subdomain"/>
    <property type="match status" value="1"/>
</dbReference>
<evidence type="ECO:0000259" key="13">
    <source>
        <dbReference type="SMART" id="SM00484"/>
    </source>
</evidence>
<dbReference type="GO" id="GO:0006366">
    <property type="term" value="P:transcription by RNA polymerase II"/>
    <property type="evidence" value="ECO:0007669"/>
    <property type="project" value="EnsemblFungi"/>
</dbReference>
<dbReference type="CDD" id="cd09904">
    <property type="entry name" value="H3TH_XPG"/>
    <property type="match status" value="1"/>
</dbReference>
<dbReference type="SMART" id="SM00485">
    <property type="entry name" value="XPGN"/>
    <property type="match status" value="1"/>
</dbReference>
<evidence type="ECO:0000256" key="11">
    <source>
        <dbReference type="ARBA" id="ARBA00023242"/>
    </source>
</evidence>
<feature type="compositionally biased region" description="Basic and acidic residues" evidence="12">
    <location>
        <begin position="147"/>
        <end position="166"/>
    </location>
</feature>
<dbReference type="Pfam" id="PF00752">
    <property type="entry name" value="XPG_N"/>
    <property type="match status" value="1"/>
</dbReference>
<dbReference type="InterPro" id="IPR029060">
    <property type="entry name" value="PIN-like_dom_sf"/>
</dbReference>
<feature type="region of interest" description="Disordered" evidence="12">
    <location>
        <begin position="576"/>
        <end position="603"/>
    </location>
</feature>
<comment type="similarity">
    <text evidence="3">Belongs to the XPG/RAD2 endonuclease family. XPG subfamily.</text>
</comment>
<dbReference type="Gene3D" id="3.40.50.1010">
    <property type="entry name" value="5'-nuclease"/>
    <property type="match status" value="2"/>
</dbReference>
<dbReference type="InterPro" id="IPR036279">
    <property type="entry name" value="5-3_exonuclease_C_sf"/>
</dbReference>
<keyword evidence="11" id="KW-0539">Nucleus</keyword>
<feature type="compositionally biased region" description="Polar residues" evidence="12">
    <location>
        <begin position="578"/>
        <end position="594"/>
    </location>
</feature>
<keyword evidence="5" id="KW-0479">Metal-binding</keyword>
<dbReference type="Pfam" id="PF00867">
    <property type="entry name" value="XPG_I"/>
    <property type="match status" value="1"/>
</dbReference>
<dbReference type="SMART" id="SM00279">
    <property type="entry name" value="HhH2"/>
    <property type="match status" value="1"/>
</dbReference>
<evidence type="ECO:0008006" key="17">
    <source>
        <dbReference type="Google" id="ProtNLM"/>
    </source>
</evidence>
<dbReference type="PRINTS" id="PR00853">
    <property type="entry name" value="XPGRADSUPER"/>
</dbReference>
<dbReference type="GO" id="GO:0046872">
    <property type="term" value="F:metal ion binding"/>
    <property type="evidence" value="ECO:0007669"/>
    <property type="project" value="UniProtKB-KW"/>
</dbReference>
<keyword evidence="10" id="KW-0234">DNA repair</keyword>
<dbReference type="SUPFAM" id="SSF88723">
    <property type="entry name" value="PIN domain-like"/>
    <property type="match status" value="1"/>
</dbReference>
<dbReference type="GO" id="GO:0003697">
    <property type="term" value="F:single-stranded DNA binding"/>
    <property type="evidence" value="ECO:0007669"/>
    <property type="project" value="InterPro"/>
</dbReference>
<dbReference type="GO" id="GO:0006289">
    <property type="term" value="P:nucleotide-excision repair"/>
    <property type="evidence" value="ECO:0007669"/>
    <property type="project" value="EnsemblFungi"/>
</dbReference>
<evidence type="ECO:0000256" key="9">
    <source>
        <dbReference type="ARBA" id="ARBA00022842"/>
    </source>
</evidence>
<dbReference type="HOGENOM" id="CLU_003018_2_0_1"/>
<keyword evidence="4" id="KW-0540">Nuclease</keyword>
<keyword evidence="9" id="KW-0460">Magnesium</keyword>
<dbReference type="GO" id="GO:0000112">
    <property type="term" value="C:nucleotide-excision repair factor 3 complex"/>
    <property type="evidence" value="ECO:0007669"/>
    <property type="project" value="EnsemblFungi"/>
</dbReference>
<feature type="compositionally biased region" description="Acidic residues" evidence="12">
    <location>
        <begin position="698"/>
        <end position="708"/>
    </location>
</feature>
<dbReference type="GO" id="GO:0000014">
    <property type="term" value="F:single-stranded DNA endodeoxyribonuclease activity"/>
    <property type="evidence" value="ECO:0007669"/>
    <property type="project" value="EnsemblFungi"/>
</dbReference>
<name>A5E4G0_LODEL</name>
<feature type="compositionally biased region" description="Acidic residues" evidence="12">
    <location>
        <begin position="635"/>
        <end position="651"/>
    </location>
</feature>
<dbReference type="Gene3D" id="1.10.150.20">
    <property type="entry name" value="5' to 3' exonuclease, C-terminal subdomain"/>
    <property type="match status" value="1"/>
</dbReference>
<feature type="compositionally biased region" description="Basic and acidic residues" evidence="12">
    <location>
        <begin position="778"/>
        <end position="794"/>
    </location>
</feature>
<evidence type="ECO:0000313" key="15">
    <source>
        <dbReference type="EMBL" id="EDK46318.1"/>
    </source>
</evidence>
<dbReference type="KEGG" id="lel:PVL30_004215"/>
<feature type="compositionally biased region" description="Pro residues" evidence="12">
    <location>
        <begin position="752"/>
        <end position="770"/>
    </location>
</feature>
<keyword evidence="6" id="KW-0255">Endonuclease</keyword>
<dbReference type="VEuPathDB" id="FungiDB:LELG_04499"/>
<evidence type="ECO:0000256" key="8">
    <source>
        <dbReference type="ARBA" id="ARBA00022801"/>
    </source>
</evidence>
<dbReference type="PANTHER" id="PTHR16171:SF7">
    <property type="entry name" value="DNA REPAIR PROTEIN RAD2"/>
    <property type="match status" value="1"/>
</dbReference>
<keyword evidence="7" id="KW-0227">DNA damage</keyword>
<dbReference type="AlphaFoldDB" id="A5E4G0"/>
<evidence type="ECO:0000256" key="1">
    <source>
        <dbReference type="ARBA" id="ARBA00001946"/>
    </source>
</evidence>
<comment type="cofactor">
    <cofactor evidence="1">
        <name>Mg(2+)</name>
        <dbReference type="ChEBI" id="CHEBI:18420"/>
    </cofactor>
</comment>
<evidence type="ECO:0000259" key="14">
    <source>
        <dbReference type="SMART" id="SM00485"/>
    </source>
</evidence>
<organism evidence="15 16">
    <name type="scientific">Lodderomyces elongisporus (strain ATCC 11503 / CBS 2605 / JCM 1781 / NBRC 1676 / NRRL YB-4239)</name>
    <name type="common">Yeast</name>
    <name type="synonym">Saccharomyces elongisporus</name>
    <dbReference type="NCBI Taxonomy" id="379508"/>
    <lineage>
        <taxon>Eukaryota</taxon>
        <taxon>Fungi</taxon>
        <taxon>Dikarya</taxon>
        <taxon>Ascomycota</taxon>
        <taxon>Saccharomycotina</taxon>
        <taxon>Pichiomycetes</taxon>
        <taxon>Debaryomycetaceae</taxon>
        <taxon>Candida/Lodderomyces clade</taxon>
        <taxon>Lodderomyces</taxon>
    </lineage>
</organism>
<reference evidence="15 16" key="1">
    <citation type="journal article" date="2009" name="Nature">
        <title>Evolution of pathogenicity and sexual reproduction in eight Candida genomes.</title>
        <authorList>
            <person name="Butler G."/>
            <person name="Rasmussen M.D."/>
            <person name="Lin M.F."/>
            <person name="Santos M.A."/>
            <person name="Sakthikumar S."/>
            <person name="Munro C.A."/>
            <person name="Rheinbay E."/>
            <person name="Grabherr M."/>
            <person name="Forche A."/>
            <person name="Reedy J.L."/>
            <person name="Agrafioti I."/>
            <person name="Arnaud M.B."/>
            <person name="Bates S."/>
            <person name="Brown A.J."/>
            <person name="Brunke S."/>
            <person name="Costanzo M.C."/>
            <person name="Fitzpatrick D.A."/>
            <person name="de Groot P.W."/>
            <person name="Harris D."/>
            <person name="Hoyer L.L."/>
            <person name="Hube B."/>
            <person name="Klis F.M."/>
            <person name="Kodira C."/>
            <person name="Lennard N."/>
            <person name="Logue M.E."/>
            <person name="Martin R."/>
            <person name="Neiman A.M."/>
            <person name="Nikolaou E."/>
            <person name="Quail M.A."/>
            <person name="Quinn J."/>
            <person name="Santos M.C."/>
            <person name="Schmitzberger F.F."/>
            <person name="Sherlock G."/>
            <person name="Shah P."/>
            <person name="Silverstein K.A."/>
            <person name="Skrzypek M.S."/>
            <person name="Soll D."/>
            <person name="Staggs R."/>
            <person name="Stansfield I."/>
            <person name="Stumpf M.P."/>
            <person name="Sudbery P.E."/>
            <person name="Srikantha T."/>
            <person name="Zeng Q."/>
            <person name="Berman J."/>
            <person name="Berriman M."/>
            <person name="Heitman J."/>
            <person name="Gow N.A."/>
            <person name="Lorenz M.C."/>
            <person name="Birren B.W."/>
            <person name="Kellis M."/>
            <person name="Cuomo C.A."/>
        </authorList>
    </citation>
    <scope>NUCLEOTIDE SEQUENCE [LARGE SCALE GENOMIC DNA]</scope>
    <source>
        <strain evidence="16">ATCC 11503 / BCRC 21390 / CBS 2605 / JCM 1781 / NBRC 1676 / NRRL YB-4239</strain>
    </source>
</reference>
<sequence length="1129" mass="128449">MGVQSLWDIVGPSARPVRLEALSRKKLAVDASIWIYQFLKAVRDKEGNALQSSHIVGFFRRICKLLFFGIRPIFVFDGGVPVLKKQTIAERKNRRQQKAESTRETAQKLLAMQLQKQLQGEPTNWKRQRKNVLQSSKKAVGGAANADDEKRGKYEYLVNDSDKHDDDPDEDDDDIIYFEDLPGNNAPLTAQTQSSESLSPEQLKSIKFRKKDEYHLPDLHEFKVSRTDQRIMADEDERVPEDDDFDHVDGININEVDPKSKEFSKLPIATQYMILNHLRLKSRLRMGYQKEQLQELFPSSMEFSKFQIQQVQKRNFYTQKLMNVTGMNDDVNVERRIAGDKDRKYALVKNEDGWTLALQGEGASATNPISLSDEELNKDVLLTEKPKIELMEKEKRIYSDAESDSDFEDVPLEEQEETEEEKQLQKALIMSIYEQYNEPEHSIGIEQQQQQQQQPSKGLQGFNTSMEDAVEASKAEYYKMVKEEADLEKQIEASSHSSSSYLNSSASKTNFGASLLFPNLQLTKEDVNANAMPSTLDKTADSAQNEHTPISSKSELGRSFIFSADNHETGKVQLKKGTGNNIDDNTQFKTQAGNKNGAITDFDMGRKSKKLQIDEAKETECLPIVKSVPKKEEHVVDDDDDIASELSDNDEQITKNRPAGQERLPDWFRNEVSQTLNPHNEKFVSSIIDRKMNKNIDDGDVEEYEDEEKAAGLIPWFEAKEYFETNDNEDDGKSNGDGYDNDADVVDVAEVAPPPPPPPPPQLPSLPPHSPSIIEADAPSKEQELPEKEPERKAAVIDYDFEEEDEDMLIEQMRTEEVDHELLKSKIKATHTVPPISSINTRITEEHLLQEKLQKAKRDSDEVTETMIYDVQELLKRFGIPFITAPMEAEAQCAELLKIGLVDGIVTDDSDCFLFGGDKVYKNMFNQKQFVECYFKDDIATKIGLSQDNLIELALLLGSDYTEGIKGVGPVLAMEILAEFGSLNKFKEWFDRHTKTAEVKSNLTSLEKNLLSKVKSGKLYLPDNFPDRIVFEAYKRPEVDPDKTDFVWGVPNLDQIRSFLMYNVGWSQERVDEVMIPLVRDLNKKSAEGVQSTIGEFFPQSYIQSNKELKLGKRMKTAANKLNKRKKVV</sequence>
<proteinExistence type="inferred from homology"/>
<dbReference type="SMART" id="SM00484">
    <property type="entry name" value="XPGI"/>
    <property type="match status" value="1"/>
</dbReference>
<comment type="subcellular location">
    <subcellularLocation>
        <location evidence="2">Nucleus</location>
    </subcellularLocation>
</comment>
<dbReference type="InterPro" id="IPR008918">
    <property type="entry name" value="HhH2"/>
</dbReference>
<dbReference type="InterPro" id="IPR006086">
    <property type="entry name" value="XPG-I_dom"/>
</dbReference>
<dbReference type="FunCoup" id="A5E4G0">
    <property type="interactions" value="517"/>
</dbReference>
<feature type="compositionally biased region" description="Polar residues" evidence="12">
    <location>
        <begin position="186"/>
        <end position="201"/>
    </location>
</feature>